<reference evidence="11" key="1">
    <citation type="submission" date="2022-11" db="UniProtKB">
        <authorList>
            <consortium name="EnsemblMetazoa"/>
        </authorList>
    </citation>
    <scope>IDENTIFICATION</scope>
</reference>
<dbReference type="OMA" id="VAMICAN"/>
<keyword evidence="8" id="KW-0807">Transducer</keyword>
<evidence type="ECO:0000313" key="11">
    <source>
        <dbReference type="EnsemblMetazoa" id="XP_038070511.1"/>
    </source>
</evidence>
<feature type="transmembrane region" description="Helical" evidence="9">
    <location>
        <begin position="61"/>
        <end position="83"/>
    </location>
</feature>
<evidence type="ECO:0000256" key="5">
    <source>
        <dbReference type="ARBA" id="ARBA00023040"/>
    </source>
</evidence>
<evidence type="ECO:0000259" key="10">
    <source>
        <dbReference type="PROSITE" id="PS50262"/>
    </source>
</evidence>
<organism evidence="11 12">
    <name type="scientific">Patiria miniata</name>
    <name type="common">Bat star</name>
    <name type="synonym">Asterina miniata</name>
    <dbReference type="NCBI Taxonomy" id="46514"/>
    <lineage>
        <taxon>Eukaryota</taxon>
        <taxon>Metazoa</taxon>
        <taxon>Echinodermata</taxon>
        <taxon>Eleutherozoa</taxon>
        <taxon>Asterozoa</taxon>
        <taxon>Asteroidea</taxon>
        <taxon>Valvatacea</taxon>
        <taxon>Valvatida</taxon>
        <taxon>Asterinidae</taxon>
        <taxon>Patiria</taxon>
    </lineage>
</organism>
<evidence type="ECO:0000256" key="8">
    <source>
        <dbReference type="ARBA" id="ARBA00023224"/>
    </source>
</evidence>
<accession>A0A914B4U7</accession>
<feature type="transmembrane region" description="Helical" evidence="9">
    <location>
        <begin position="25"/>
        <end position="49"/>
    </location>
</feature>
<keyword evidence="2" id="KW-1003">Cell membrane</keyword>
<evidence type="ECO:0000256" key="6">
    <source>
        <dbReference type="ARBA" id="ARBA00023136"/>
    </source>
</evidence>
<dbReference type="PRINTS" id="PR00237">
    <property type="entry name" value="GPCRRHODOPSN"/>
</dbReference>
<protein>
    <recommendedName>
        <fullName evidence="10">G-protein coupled receptors family 1 profile domain-containing protein</fullName>
    </recommendedName>
</protein>
<feature type="transmembrane region" description="Helical" evidence="9">
    <location>
        <begin position="103"/>
        <end position="122"/>
    </location>
</feature>
<feature type="domain" description="G-protein coupled receptors family 1 profile" evidence="10">
    <location>
        <begin position="40"/>
        <end position="350"/>
    </location>
</feature>
<keyword evidence="4 9" id="KW-1133">Transmembrane helix</keyword>
<feature type="transmembrane region" description="Helical" evidence="9">
    <location>
        <begin position="299"/>
        <end position="319"/>
    </location>
</feature>
<evidence type="ECO:0000256" key="9">
    <source>
        <dbReference type="SAM" id="Phobius"/>
    </source>
</evidence>
<dbReference type="AlphaFoldDB" id="A0A914B4U7"/>
<keyword evidence="3 9" id="KW-0812">Transmembrane</keyword>
<evidence type="ECO:0000256" key="7">
    <source>
        <dbReference type="ARBA" id="ARBA00023170"/>
    </source>
</evidence>
<dbReference type="InterPro" id="IPR000276">
    <property type="entry name" value="GPCR_Rhodpsn"/>
</dbReference>
<evidence type="ECO:0000256" key="2">
    <source>
        <dbReference type="ARBA" id="ARBA00022475"/>
    </source>
</evidence>
<keyword evidence="5" id="KW-0297">G-protein coupled receptor</keyword>
<evidence type="ECO:0000256" key="4">
    <source>
        <dbReference type="ARBA" id="ARBA00022989"/>
    </source>
</evidence>
<dbReference type="EnsemblMetazoa" id="XM_038214583.1">
    <property type="protein sequence ID" value="XP_038070511.1"/>
    <property type="gene ID" value="LOC119739601"/>
</dbReference>
<feature type="transmembrane region" description="Helical" evidence="9">
    <location>
        <begin position="143"/>
        <end position="164"/>
    </location>
</feature>
<keyword evidence="12" id="KW-1185">Reference proteome</keyword>
<evidence type="ECO:0000313" key="12">
    <source>
        <dbReference type="Proteomes" id="UP000887568"/>
    </source>
</evidence>
<comment type="subcellular location">
    <subcellularLocation>
        <location evidence="1">Cell membrane</location>
        <topology evidence="1">Multi-pass membrane protein</topology>
    </subcellularLocation>
</comment>
<proteinExistence type="predicted"/>
<dbReference type="GO" id="GO:0004930">
    <property type="term" value="F:G protein-coupled receptor activity"/>
    <property type="evidence" value="ECO:0007669"/>
    <property type="project" value="UniProtKB-KW"/>
</dbReference>
<dbReference type="OrthoDB" id="10044919at2759"/>
<dbReference type="SMART" id="SM01381">
    <property type="entry name" value="7TM_GPCR_Srsx"/>
    <property type="match status" value="1"/>
</dbReference>
<evidence type="ECO:0000256" key="3">
    <source>
        <dbReference type="ARBA" id="ARBA00022692"/>
    </source>
</evidence>
<dbReference type="Gene3D" id="1.20.1070.10">
    <property type="entry name" value="Rhodopsin 7-helix transmembrane proteins"/>
    <property type="match status" value="1"/>
</dbReference>
<keyword evidence="6 9" id="KW-0472">Membrane</keyword>
<dbReference type="PROSITE" id="PS50262">
    <property type="entry name" value="G_PROTEIN_RECEP_F1_2"/>
    <property type="match status" value="1"/>
</dbReference>
<name>A0A914B4U7_PATMI</name>
<sequence>MSNSSSTDKIGSVTTVYDSYAEKQLLAALMSLISIVGVIGNSAVLLAVVLSRKPRTTTNIFVVNLAVADLITCLSLPIMVLALLSDSREKLLVPDNLCALQGFVFIVCIGCSLNNIATTAFYRAVITRRKNMRRPIWFFNRRGLATIIATTWLIPLVVGLLPIISEFGSYGYDDKLSTCSYSPTAKGSATFSRIMSAALYPVQLIVTFTSYAVVFYTVRQHVRRVNAAPGQPIALVGGAMRLPLQPGAPMRPHPLAIQVTTSSSQEQVLATNQLQSNHPPSIARQPAPARRQLRRKIDVNLTLFLVVFFFIICVSPYLVLVLLLEDKSQKIVSFFGALIVSNSCINPVIYTARHPDFKTVIRCILLCRLNKIPLKSSFLMSLLSAQGE</sequence>
<dbReference type="Proteomes" id="UP000887568">
    <property type="component" value="Unplaced"/>
</dbReference>
<dbReference type="Pfam" id="PF00001">
    <property type="entry name" value="7tm_1"/>
    <property type="match status" value="1"/>
</dbReference>
<dbReference type="SUPFAM" id="SSF81321">
    <property type="entry name" value="Family A G protein-coupled receptor-like"/>
    <property type="match status" value="1"/>
</dbReference>
<dbReference type="CDD" id="cd00637">
    <property type="entry name" value="7tm_classA_rhodopsin-like"/>
    <property type="match status" value="1"/>
</dbReference>
<feature type="transmembrane region" description="Helical" evidence="9">
    <location>
        <begin position="198"/>
        <end position="218"/>
    </location>
</feature>
<dbReference type="GO" id="GO:0005886">
    <property type="term" value="C:plasma membrane"/>
    <property type="evidence" value="ECO:0007669"/>
    <property type="project" value="UniProtKB-SubCell"/>
</dbReference>
<dbReference type="GeneID" id="119739601"/>
<dbReference type="PANTHER" id="PTHR24228">
    <property type="entry name" value="B2 BRADYKININ RECEPTOR/ANGIOTENSIN II RECEPTOR"/>
    <property type="match status" value="1"/>
</dbReference>
<keyword evidence="7" id="KW-0675">Receptor</keyword>
<dbReference type="PANTHER" id="PTHR24228:SF72">
    <property type="entry name" value="G-PROTEIN COUPLED RECEPTORS FAMILY 1 PROFILE DOMAIN-CONTAINING PROTEIN"/>
    <property type="match status" value="1"/>
</dbReference>
<feature type="transmembrane region" description="Helical" evidence="9">
    <location>
        <begin position="331"/>
        <end position="352"/>
    </location>
</feature>
<dbReference type="RefSeq" id="XP_038070511.1">
    <property type="nucleotide sequence ID" value="XM_038214583.1"/>
</dbReference>
<evidence type="ECO:0000256" key="1">
    <source>
        <dbReference type="ARBA" id="ARBA00004651"/>
    </source>
</evidence>
<dbReference type="InterPro" id="IPR017452">
    <property type="entry name" value="GPCR_Rhodpsn_7TM"/>
</dbReference>